<feature type="repeat" description="RPEL" evidence="4">
    <location>
        <begin position="40"/>
        <end position="65"/>
    </location>
</feature>
<dbReference type="Proteomes" id="UP000308730">
    <property type="component" value="Unassembled WGS sequence"/>
</dbReference>
<dbReference type="GO" id="GO:0005634">
    <property type="term" value="C:nucleus"/>
    <property type="evidence" value="ECO:0007669"/>
    <property type="project" value="UniProtKB-SubCell"/>
</dbReference>
<keyword evidence="3" id="KW-0539">Nucleus</keyword>
<accession>A0A4S4MZV1</accession>
<dbReference type="EMBL" id="SGPM01000063">
    <property type="protein sequence ID" value="THH30951.1"/>
    <property type="molecule type" value="Genomic_DNA"/>
</dbReference>
<sequence length="108" mass="12128">MATTATASATAAPVESTGINTETRPPRPRRTSSVDPQIADKVERHLQQRPPKEALIDRNILKDDTVAPSLQAARDKLQRSQLEDKLDHALQQRPKREELVKDNILKED</sequence>
<dbReference type="SMART" id="SM00707">
    <property type="entry name" value="RPEL"/>
    <property type="match status" value="2"/>
</dbReference>
<dbReference type="GO" id="GO:0003713">
    <property type="term" value="F:transcription coactivator activity"/>
    <property type="evidence" value="ECO:0007669"/>
    <property type="project" value="TreeGrafter"/>
</dbReference>
<reference evidence="6" key="1">
    <citation type="submission" date="2019-02" db="EMBL/GenBank/DDBJ databases">
        <title>Genome sequencing of the rare red list fungi Antrodiella citrinella (Flaviporus citrinellus).</title>
        <authorList>
            <person name="Buettner E."/>
            <person name="Kellner H."/>
        </authorList>
    </citation>
    <scope>NUCLEOTIDE SEQUENCE [LARGE SCALE GENOMIC DNA]</scope>
    <source>
        <strain evidence="6">DSM 108506</strain>
    </source>
</reference>
<dbReference type="PANTHER" id="PTHR22793:SF12">
    <property type="entry name" value="MYOCARDIN-RELATED TRANSCRIPTION FACTOR, ISOFORM H"/>
    <property type="match status" value="1"/>
</dbReference>
<feature type="compositionally biased region" description="Low complexity" evidence="5">
    <location>
        <begin position="1"/>
        <end position="12"/>
    </location>
</feature>
<feature type="compositionally biased region" description="Basic and acidic residues" evidence="5">
    <location>
        <begin position="38"/>
        <end position="60"/>
    </location>
</feature>
<evidence type="ECO:0000256" key="4">
    <source>
        <dbReference type="PROSITE-ProRule" id="PRU00401"/>
    </source>
</evidence>
<dbReference type="InterPro" id="IPR043451">
    <property type="entry name" value="Myocardin-like"/>
</dbReference>
<dbReference type="Gene3D" id="6.10.150.10">
    <property type="match status" value="1"/>
</dbReference>
<evidence type="ECO:0000313" key="6">
    <source>
        <dbReference type="EMBL" id="THH30951.1"/>
    </source>
</evidence>
<dbReference type="PANTHER" id="PTHR22793">
    <property type="entry name" value="MYOCARDIN-RELATED TRANSCRIPTION FACTOR-RELATED"/>
    <property type="match status" value="1"/>
</dbReference>
<feature type="region of interest" description="Disordered" evidence="5">
    <location>
        <begin position="1"/>
        <end position="60"/>
    </location>
</feature>
<dbReference type="AlphaFoldDB" id="A0A4S4MZV1"/>
<name>A0A4S4MZV1_9APHY</name>
<evidence type="ECO:0008006" key="8">
    <source>
        <dbReference type="Google" id="ProtNLM"/>
    </source>
</evidence>
<evidence type="ECO:0000256" key="1">
    <source>
        <dbReference type="ARBA" id="ARBA00004123"/>
    </source>
</evidence>
<organism evidence="6 7">
    <name type="scientific">Antrodiella citrinella</name>
    <dbReference type="NCBI Taxonomy" id="2447956"/>
    <lineage>
        <taxon>Eukaryota</taxon>
        <taxon>Fungi</taxon>
        <taxon>Dikarya</taxon>
        <taxon>Basidiomycota</taxon>
        <taxon>Agaricomycotina</taxon>
        <taxon>Agaricomycetes</taxon>
        <taxon>Polyporales</taxon>
        <taxon>Steccherinaceae</taxon>
        <taxon>Antrodiella</taxon>
    </lineage>
</organism>
<dbReference type="GO" id="GO:0045944">
    <property type="term" value="P:positive regulation of transcription by RNA polymerase II"/>
    <property type="evidence" value="ECO:0007669"/>
    <property type="project" value="TreeGrafter"/>
</dbReference>
<dbReference type="OrthoDB" id="197676at2759"/>
<proteinExistence type="predicted"/>
<gene>
    <name evidence="6" type="ORF">EUX98_g3260</name>
</gene>
<evidence type="ECO:0000256" key="3">
    <source>
        <dbReference type="ARBA" id="ARBA00023242"/>
    </source>
</evidence>
<evidence type="ECO:0000313" key="7">
    <source>
        <dbReference type="Proteomes" id="UP000308730"/>
    </source>
</evidence>
<dbReference type="InterPro" id="IPR004018">
    <property type="entry name" value="RPEL_repeat"/>
</dbReference>
<comment type="subcellular location">
    <subcellularLocation>
        <location evidence="1">Nucleus</location>
    </subcellularLocation>
</comment>
<keyword evidence="2" id="KW-0677">Repeat</keyword>
<dbReference type="Pfam" id="PF02755">
    <property type="entry name" value="RPEL"/>
    <property type="match status" value="2"/>
</dbReference>
<keyword evidence="7" id="KW-1185">Reference proteome</keyword>
<feature type="repeat" description="RPEL" evidence="4">
    <location>
        <begin position="84"/>
        <end position="108"/>
    </location>
</feature>
<protein>
    <recommendedName>
        <fullName evidence="8">RPEL repeat protein</fullName>
    </recommendedName>
</protein>
<dbReference type="PROSITE" id="PS51073">
    <property type="entry name" value="RPEL"/>
    <property type="match status" value="2"/>
</dbReference>
<evidence type="ECO:0000256" key="2">
    <source>
        <dbReference type="ARBA" id="ARBA00022737"/>
    </source>
</evidence>
<comment type="caution">
    <text evidence="6">The sequence shown here is derived from an EMBL/GenBank/DDBJ whole genome shotgun (WGS) entry which is preliminary data.</text>
</comment>
<evidence type="ECO:0000256" key="5">
    <source>
        <dbReference type="SAM" id="MobiDB-lite"/>
    </source>
</evidence>
<feature type="region of interest" description="Disordered" evidence="5">
    <location>
        <begin position="86"/>
        <end position="108"/>
    </location>
</feature>